<dbReference type="Gene3D" id="3.20.20.80">
    <property type="entry name" value="Glycosidases"/>
    <property type="match status" value="1"/>
</dbReference>
<feature type="non-terminal residue" evidence="1">
    <location>
        <position position="70"/>
    </location>
</feature>
<evidence type="ECO:0000313" key="1">
    <source>
        <dbReference type="EMBL" id="KAA2254119.1"/>
    </source>
</evidence>
<protein>
    <submittedName>
        <fullName evidence="1">Uncharacterized protein</fullName>
    </submittedName>
</protein>
<evidence type="ECO:0000313" key="2">
    <source>
        <dbReference type="Proteomes" id="UP000323454"/>
    </source>
</evidence>
<accession>A0A5B2WUM1</accession>
<dbReference type="RefSeq" id="WP_149853484.1">
    <property type="nucleotide sequence ID" value="NZ_VUOB01000063.1"/>
</dbReference>
<reference evidence="1 2" key="1">
    <citation type="submission" date="2019-09" db="EMBL/GenBank/DDBJ databases">
        <title>Goodfellowia gen. nov., a new genus of the Pseudonocardineae related to Actinoalloteichus, containing Goodfellowia coeruleoviolacea gen. nov., comb. nov. gen. nov., comb. nov.</title>
        <authorList>
            <person name="Labeda D."/>
        </authorList>
    </citation>
    <scope>NUCLEOTIDE SEQUENCE [LARGE SCALE GENOMIC DNA]</scope>
    <source>
        <strain evidence="1 2">AN110305</strain>
    </source>
</reference>
<gene>
    <name evidence="1" type="ORF">F0L68_31435</name>
</gene>
<reference evidence="1 2" key="2">
    <citation type="submission" date="2019-09" db="EMBL/GenBank/DDBJ databases">
        <authorList>
            <person name="Jin C."/>
        </authorList>
    </citation>
    <scope>NUCLEOTIDE SEQUENCE [LARGE SCALE GENOMIC DNA]</scope>
    <source>
        <strain evidence="1 2">AN110305</strain>
    </source>
</reference>
<dbReference type="AlphaFoldDB" id="A0A5B2WUM1"/>
<proteinExistence type="predicted"/>
<dbReference type="InterPro" id="IPR017853">
    <property type="entry name" value="GH"/>
</dbReference>
<dbReference type="OrthoDB" id="9761577at2"/>
<keyword evidence="2" id="KW-1185">Reference proteome</keyword>
<sequence>MTAPTSTYRLQLSASFTFDDAAMLADYLDQLGVGALYASPMLAAAPGSTHGYDVVDHSRACPERGGERGR</sequence>
<dbReference type="Proteomes" id="UP000323454">
    <property type="component" value="Unassembled WGS sequence"/>
</dbReference>
<name>A0A5B2WUM1_9PSEU</name>
<dbReference type="SUPFAM" id="SSF51445">
    <property type="entry name" value="(Trans)glycosidases"/>
    <property type="match status" value="1"/>
</dbReference>
<organism evidence="1 2">
    <name type="scientific">Solihabitans fulvus</name>
    <dbReference type="NCBI Taxonomy" id="1892852"/>
    <lineage>
        <taxon>Bacteria</taxon>
        <taxon>Bacillati</taxon>
        <taxon>Actinomycetota</taxon>
        <taxon>Actinomycetes</taxon>
        <taxon>Pseudonocardiales</taxon>
        <taxon>Pseudonocardiaceae</taxon>
        <taxon>Solihabitans</taxon>
    </lineage>
</organism>
<dbReference type="EMBL" id="VUOB01000063">
    <property type="protein sequence ID" value="KAA2254119.1"/>
    <property type="molecule type" value="Genomic_DNA"/>
</dbReference>
<comment type="caution">
    <text evidence="1">The sequence shown here is derived from an EMBL/GenBank/DDBJ whole genome shotgun (WGS) entry which is preliminary data.</text>
</comment>